<dbReference type="EMBL" id="LN714474">
    <property type="protein sequence ID" value="CEL64210.1"/>
    <property type="molecule type" value="Genomic_DNA"/>
</dbReference>
<feature type="region of interest" description="Disordered" evidence="1">
    <location>
        <begin position="338"/>
        <end position="365"/>
    </location>
</feature>
<feature type="compositionally biased region" description="Polar residues" evidence="1">
    <location>
        <begin position="1555"/>
        <end position="1565"/>
    </location>
</feature>
<accession>A0A0F7U6C3</accession>
<organism evidence="2">
    <name type="scientific">Neospora caninum (strain Liverpool)</name>
    <dbReference type="NCBI Taxonomy" id="572307"/>
    <lineage>
        <taxon>Eukaryota</taxon>
        <taxon>Sar</taxon>
        <taxon>Alveolata</taxon>
        <taxon>Apicomplexa</taxon>
        <taxon>Conoidasida</taxon>
        <taxon>Coccidia</taxon>
        <taxon>Eucoccidiorida</taxon>
        <taxon>Eimeriorina</taxon>
        <taxon>Sarcocystidae</taxon>
        <taxon>Neospora</taxon>
    </lineage>
</organism>
<feature type="region of interest" description="Disordered" evidence="1">
    <location>
        <begin position="1027"/>
        <end position="1054"/>
    </location>
</feature>
<feature type="region of interest" description="Disordered" evidence="1">
    <location>
        <begin position="1506"/>
        <end position="1598"/>
    </location>
</feature>
<feature type="region of interest" description="Disordered" evidence="1">
    <location>
        <begin position="947"/>
        <end position="970"/>
    </location>
</feature>
<name>A0A0F7U6C3_NEOCL</name>
<feature type="compositionally biased region" description="Low complexity" evidence="1">
    <location>
        <begin position="1175"/>
        <end position="1204"/>
    </location>
</feature>
<gene>
    <name evidence="2" type="ORF">BN1204_001190</name>
</gene>
<reference evidence="2" key="1">
    <citation type="journal article" date="2015" name="PLoS ONE">
        <title>Comprehensive Evaluation of Toxoplasma gondii VEG and Neospora caninum LIV Genomes with Tachyzoite Stage Transcriptome and Proteome Defines Novel Transcript Features.</title>
        <authorList>
            <person name="Ramaprasad A."/>
            <person name="Mourier T."/>
            <person name="Naeem R."/>
            <person name="Malas T.B."/>
            <person name="Moussa E."/>
            <person name="Panigrahi A."/>
            <person name="Vermont S.J."/>
            <person name="Otto T.D."/>
            <person name="Wastling J."/>
            <person name="Pain A."/>
        </authorList>
    </citation>
    <scope>NUCLEOTIDE SEQUENCE</scope>
    <source>
        <strain evidence="2">Liverpool</strain>
    </source>
</reference>
<evidence type="ECO:0000256" key="1">
    <source>
        <dbReference type="SAM" id="MobiDB-lite"/>
    </source>
</evidence>
<feature type="compositionally biased region" description="Basic and acidic residues" evidence="1">
    <location>
        <begin position="1545"/>
        <end position="1554"/>
    </location>
</feature>
<proteinExistence type="predicted"/>
<evidence type="ECO:0000313" key="2">
    <source>
        <dbReference type="EMBL" id="CEL64210.1"/>
    </source>
</evidence>
<feature type="compositionally biased region" description="Basic and acidic residues" evidence="1">
    <location>
        <begin position="1566"/>
        <end position="1576"/>
    </location>
</feature>
<feature type="region of interest" description="Disordered" evidence="1">
    <location>
        <begin position="1175"/>
        <end position="1218"/>
    </location>
</feature>
<feature type="region of interest" description="Disordered" evidence="1">
    <location>
        <begin position="1362"/>
        <end position="1406"/>
    </location>
</feature>
<feature type="region of interest" description="Disordered" evidence="1">
    <location>
        <begin position="1"/>
        <end position="42"/>
    </location>
</feature>
<protein>
    <submittedName>
        <fullName evidence="2">Uncharacterized protein</fullName>
    </submittedName>
</protein>
<sequence>MSASVSPLAAGHDELPLGTPENAGGAVQELPTPGPKASGRDGVVEIADATKGCGGDSEEWAGSSWPVGILETRSDKCATEERDPKLGSAATGALTAETGEAFERWWGSLCLSDSSFPSRVYIPCSHGSLSPSVSSHSSPGVVPQPSPGLLAEALPVDDVSLGDRGPCCSFPTLPGPAGAPSLSFVSSLSCSSSHSSSPDTEGCISQSGGCRNADTAEPHGLDCSAGETNCGRSALSAPGAFSLSFPLSTAEIASAPSPNAELWLPALPEAPGVHTLGVQSSLSVRSWEDTVGPRGAEGVGVLQTTLCSREPGEERASTSVGRQATVPDLVAPLFYQETKGQSGEQARVKKRTAASPSPELRQPPSVHLGESLWEGLFGGEAREASFWLVKHLLWAERTEQLEAELNGMFRSSSPEHHRNGPSPCPFLFSCFPLWKNIAARRRTDEGRESSLLSPALSALFAVNSRTLTSMLMLPSLAAWDEKVFFSAFTSPEAQSRMIPSWSSFFYGDAEGSEQDSRSLCLSCRPFSPPPFLGGVVIGRPVIGSLCYISHALLNRCEHISTCCKHHLVGFQRSNEGRHRNSRNFSKVLRLCREVFCRLLLLHSTAVAVAWGRHIHFDWRTASDAPTPRHKQLSLLPLLCLELCRQQGEIRKLQGSISHKLRQQHEAATRSRLLDVLWAAAAGDESSTANSDEVFPFLFRARGPPVEGQQHEKQERGEMNEAKIADLEEDASEMQTVLWWLAAHVFMCDSQVYLHLPADQPVSHGAVPVTQEIPATKTGLQDLRLLEQTCSAAVSVHDDFCICQDGVTTGSPRCTRFCCAWARRRAVHSDGQVAGNEAGRLQLNSSTLAVSRRPHHCNREVAGASRLCPCRRDVYQSAGDRTDTVPLIVSSPSSGCMLDVRGQHRSPVRAIRVAILLLRTTFRHFLCSRSAVPTQSDASAQMVREVEDPYPLNGAVRSQGDSGDDTSTRRGDGGQASVFVCAFLDDGRVTLNGRLVSFPTPSLQSPVCPHIVDVIMFSWFGTGRRPSPSPQGNSCPLWPVSPSTSPPSSPSSPISCDVTAPQQRFTLLFLAADGRLLASGDIPPFLVRTSPLCATLTKGRLGSFFHAHPVEAVCSRTGRPLLFSAFLAANPEGAAVTSGLALPRYRHLQGSVSGDMLISRIPTSCSSEACSAFGPSPSGVPSSSGPRRSQANANATGATADTAANEPVSPGLEGPGAPVQLSDMRSLALLRGRAALHSFEHQPVGASSGGGSSGCGSARFWSRLSPCDSFQSTEDRDNSRLGRREETLPCVLAILQSHTGDPVRLQMAFEKPNRSGTQLQRTAGCRSALIQGIGGIREDCHVALEFVSWGLVGRGRYQQTPSAATSFKNEVDTETKGGEGTHRNKDAEHRCHATQRKMRSTRGEGGGVKYNPVEDMPCFSSLPHLLESQRWAACCVYHLVVLVKTGPATHEGNILLSTLEKTQHDWLTSFFVSHPHIRASIRSLRLGFEHLTAFQNDRVRQKLFMPQPKAGASPERQGGTGKMSDTGGTLRRGRWRRRGNDSFVNGRKEVPEDQVTRQTVETTCSTAERKKPDKTDDCQPGGLKIQEAGMPLESNGDVNRGIRDGSKRIRPLLEWEEADGQLRLFLRLVDGAFLSINLHQRRVEIVWDSKDRGLLEQFEHMTSPKDRWRPTRSSAAHWTIFAAREFSDKSPC</sequence>
<feature type="compositionally biased region" description="Basic and acidic residues" evidence="1">
    <location>
        <begin position="1368"/>
        <end position="1390"/>
    </location>
</feature>